<reference evidence="2" key="2">
    <citation type="journal article" date="2011" name="J. Bacteriol.">
        <title>Long-chain N-acyl amino acid synthases are linked to the putative PEP-CTERM/exosortase protein-sorting system in Gram-negative bacteria.</title>
        <authorList>
            <person name="Craig J.W."/>
            <person name="Cherry M.A."/>
            <person name="Brady S.F."/>
        </authorList>
    </citation>
    <scope>NUCLEOTIDE SEQUENCE</scope>
</reference>
<evidence type="ECO:0000259" key="1">
    <source>
        <dbReference type="Pfam" id="PF00899"/>
    </source>
</evidence>
<dbReference type="InterPro" id="IPR035985">
    <property type="entry name" value="Ubiquitin-activating_enz"/>
</dbReference>
<name>Q8KP01_9BACT</name>
<feature type="domain" description="THIF-type NAD/FAD binding fold" evidence="1">
    <location>
        <begin position="17"/>
        <end position="265"/>
    </location>
</feature>
<sequence>MGSPLSDWSYREAFVRNRGLIPDGHQDILREAHIAIAGLGGVGGVYATTLARLGIGNFSIADSDVFELVNMNRQAGATTKTLGQEKAKIIENMILDINPSARVTRFPAITSDNVGAFLEGVDVLIDGIDFFSIEARRLLFKEARARRIPTITCAPIGFGASLLTFAPETMSFDTYFRIDDSMSRHEQLLSFALGLSPLLIHRSYFKPKSFDLHGEVAPSSVIATMACANLVTTQVYKILNSLEYDTAPLSAQFDPYVQQFQRFTLWGGNRNPLQLLKKWYFKRILNLKW</sequence>
<dbReference type="Pfam" id="PF00899">
    <property type="entry name" value="ThiF"/>
    <property type="match status" value="1"/>
</dbReference>
<dbReference type="EMBL" id="JF429413">
    <property type="protein sequence ID" value="AAM97302.2"/>
    <property type="molecule type" value="Genomic_DNA"/>
</dbReference>
<dbReference type="InterPro" id="IPR045886">
    <property type="entry name" value="ThiF/MoeB/HesA"/>
</dbReference>
<organism evidence="2">
    <name type="scientific">uncultured bacterium CSLC2</name>
    <dbReference type="NCBI Taxonomy" id="1091571"/>
    <lineage>
        <taxon>Bacteria</taxon>
        <taxon>environmental samples</taxon>
    </lineage>
</organism>
<dbReference type="GO" id="GO:0061504">
    <property type="term" value="P:cyclic threonylcarbamoyladenosine biosynthetic process"/>
    <property type="evidence" value="ECO:0007669"/>
    <property type="project" value="TreeGrafter"/>
</dbReference>
<dbReference type="PANTHER" id="PTHR43267">
    <property type="entry name" value="TRNA THREONYLCARBAMOYLADENOSINE DEHYDRATASE"/>
    <property type="match status" value="1"/>
</dbReference>
<dbReference type="PANTHER" id="PTHR43267:SF1">
    <property type="entry name" value="TRNA THREONYLCARBAMOYLADENOSINE DEHYDRATASE"/>
    <property type="match status" value="1"/>
</dbReference>
<dbReference type="CDD" id="cd01483">
    <property type="entry name" value="E1_enzyme_family"/>
    <property type="match status" value="1"/>
</dbReference>
<dbReference type="SUPFAM" id="SSF69572">
    <property type="entry name" value="Activating enzymes of the ubiquitin-like proteins"/>
    <property type="match status" value="1"/>
</dbReference>
<proteinExistence type="predicted"/>
<protein>
    <submittedName>
        <fullName evidence="2">ThiF/MoeB/HesA family E1-like protein</fullName>
    </submittedName>
</protein>
<dbReference type="NCBIfam" id="NF006077">
    <property type="entry name" value="PRK08223.1"/>
    <property type="match status" value="1"/>
</dbReference>
<dbReference type="Gene3D" id="3.40.50.720">
    <property type="entry name" value="NAD(P)-binding Rossmann-like Domain"/>
    <property type="match status" value="1"/>
</dbReference>
<accession>Q8KP01</accession>
<dbReference type="InterPro" id="IPR000594">
    <property type="entry name" value="ThiF_NAD_FAD-bd"/>
</dbReference>
<evidence type="ECO:0000313" key="2">
    <source>
        <dbReference type="EMBL" id="AAM97302.2"/>
    </source>
</evidence>
<reference evidence="2" key="1">
    <citation type="journal article" date="2002" name="J. Am. Chem. Soc.">
        <title>New natural product families from an environmental DNA (eDNA) gene cluster.</title>
        <authorList>
            <person name="Brady S.F."/>
            <person name="Chao C.J."/>
            <person name="Clardy J."/>
        </authorList>
    </citation>
    <scope>NUCLEOTIDE SEQUENCE</scope>
</reference>
<dbReference type="GO" id="GO:0008641">
    <property type="term" value="F:ubiquitin-like modifier activating enzyme activity"/>
    <property type="evidence" value="ECO:0007669"/>
    <property type="project" value="InterPro"/>
</dbReference>
<dbReference type="AlphaFoldDB" id="Q8KP01"/>
<dbReference type="GO" id="GO:0061503">
    <property type="term" value="F:tRNA threonylcarbamoyladenosine dehydratase"/>
    <property type="evidence" value="ECO:0007669"/>
    <property type="project" value="TreeGrafter"/>
</dbReference>